<dbReference type="EMBL" id="STFG01000008">
    <property type="protein sequence ID" value="THU01557.1"/>
    <property type="molecule type" value="Genomic_DNA"/>
</dbReference>
<dbReference type="SUPFAM" id="SSF53756">
    <property type="entry name" value="UDP-Glycosyltransferase/glycogen phosphorylase"/>
    <property type="match status" value="1"/>
</dbReference>
<feature type="domain" description="Glycosyl transferase family 1" evidence="1">
    <location>
        <begin position="199"/>
        <end position="355"/>
    </location>
</feature>
<proteinExistence type="predicted"/>
<evidence type="ECO:0000259" key="2">
    <source>
        <dbReference type="Pfam" id="PF13439"/>
    </source>
</evidence>
<dbReference type="CDD" id="cd03801">
    <property type="entry name" value="GT4_PimA-like"/>
    <property type="match status" value="1"/>
</dbReference>
<dbReference type="Gene3D" id="3.40.50.2000">
    <property type="entry name" value="Glycogen Phosphorylase B"/>
    <property type="match status" value="2"/>
</dbReference>
<reference evidence="3 4" key="1">
    <citation type="journal article" date="2015" name="Antonie Van Leeuwenhoek">
        <title>Lampropedia puyangensis sp. nov., isolated from symptomatic bark of Populus ? euramericana canker and emended description of Lampropedia hyalina (Ehrenberg 1832) Lee et al. 2004.</title>
        <authorList>
            <person name="Li Y."/>
            <person name="Wang T."/>
            <person name="Piao C.G."/>
            <person name="Wang L.F."/>
            <person name="Tian G.Z."/>
            <person name="Zhu T.H."/>
            <person name="Guo M.W."/>
        </authorList>
    </citation>
    <scope>NUCLEOTIDE SEQUENCE [LARGE SCALE GENOMIC DNA]</scope>
    <source>
        <strain evidence="3 4">2-bin</strain>
    </source>
</reference>
<dbReference type="OrthoDB" id="5416057at2"/>
<comment type="caution">
    <text evidence="3">The sequence shown here is derived from an EMBL/GenBank/DDBJ whole genome shotgun (WGS) entry which is preliminary data.</text>
</comment>
<dbReference type="InterPro" id="IPR028098">
    <property type="entry name" value="Glyco_trans_4-like_N"/>
</dbReference>
<gene>
    <name evidence="3" type="ORF">E9531_08830</name>
</gene>
<feature type="domain" description="Glycosyltransferase subfamily 4-like N-terminal" evidence="2">
    <location>
        <begin position="30"/>
        <end position="186"/>
    </location>
</feature>
<dbReference type="PANTHER" id="PTHR12526:SF630">
    <property type="entry name" value="GLYCOSYLTRANSFERASE"/>
    <property type="match status" value="1"/>
</dbReference>
<dbReference type="AlphaFoldDB" id="A0A4S8F3H1"/>
<protein>
    <submittedName>
        <fullName evidence="3">Glycosyltransferase family 4 protein</fullName>
    </submittedName>
</protein>
<dbReference type="InterPro" id="IPR001296">
    <property type="entry name" value="Glyco_trans_1"/>
</dbReference>
<keyword evidence="3" id="KW-0808">Transferase</keyword>
<name>A0A4S8F3H1_9BURK</name>
<dbReference type="GO" id="GO:0016757">
    <property type="term" value="F:glycosyltransferase activity"/>
    <property type="evidence" value="ECO:0007669"/>
    <property type="project" value="InterPro"/>
</dbReference>
<dbReference type="RefSeq" id="WP_136573490.1">
    <property type="nucleotide sequence ID" value="NZ_STFG01000008.1"/>
</dbReference>
<dbReference type="Pfam" id="PF13439">
    <property type="entry name" value="Glyco_transf_4"/>
    <property type="match status" value="1"/>
</dbReference>
<keyword evidence="4" id="KW-1185">Reference proteome</keyword>
<evidence type="ECO:0000259" key="1">
    <source>
        <dbReference type="Pfam" id="PF00534"/>
    </source>
</evidence>
<sequence>MVLAGTLPQHATHEAASRPKVLHFVTGGFSGATQVALDLVLAHAQSGHFDALLVLRRKPQTDMRRVDALRARGVQVEVVTHWPHMATIWQLRKLCLQWRPDILVAHGFSDHIWARYAGVWAGVPHMVHVEHNSRERYTWWRLKQSLWLAERTDRIIGCSQGVKASLLALGFPAEKTIAISNGVRLEPYGEAGPVPLHMREPGVVMAARFGNQKDHATLIQAVALLRSRGVTPPVWLAGGGSAHLRRQAERLAKRLGVETQVHFLGFHPDVPSLLMRNQVCVLSSHYEGMPLSVIEGMAAGCVVVGSRVPGVQEVIAHEHNGLLVEHQSPQSLADALQRVLTDGALAQALATQGRNDASLHYSLEQMTSAYETEFAALLGQEDCAHAAQMLRKEG</sequence>
<evidence type="ECO:0000313" key="3">
    <source>
        <dbReference type="EMBL" id="THU01557.1"/>
    </source>
</evidence>
<dbReference type="Proteomes" id="UP000308917">
    <property type="component" value="Unassembled WGS sequence"/>
</dbReference>
<accession>A0A4S8F3H1</accession>
<dbReference type="PANTHER" id="PTHR12526">
    <property type="entry name" value="GLYCOSYLTRANSFERASE"/>
    <property type="match status" value="1"/>
</dbReference>
<evidence type="ECO:0000313" key="4">
    <source>
        <dbReference type="Proteomes" id="UP000308917"/>
    </source>
</evidence>
<dbReference type="Pfam" id="PF00534">
    <property type="entry name" value="Glycos_transf_1"/>
    <property type="match status" value="1"/>
</dbReference>
<organism evidence="3 4">
    <name type="scientific">Lampropedia puyangensis</name>
    <dbReference type="NCBI Taxonomy" id="1330072"/>
    <lineage>
        <taxon>Bacteria</taxon>
        <taxon>Pseudomonadati</taxon>
        <taxon>Pseudomonadota</taxon>
        <taxon>Betaproteobacteria</taxon>
        <taxon>Burkholderiales</taxon>
        <taxon>Comamonadaceae</taxon>
        <taxon>Lampropedia</taxon>
    </lineage>
</organism>